<evidence type="ECO:0000256" key="3">
    <source>
        <dbReference type="ARBA" id="ARBA00022989"/>
    </source>
</evidence>
<feature type="transmembrane region" description="Helical" evidence="5">
    <location>
        <begin position="320"/>
        <end position="337"/>
    </location>
</feature>
<evidence type="ECO:0000256" key="1">
    <source>
        <dbReference type="ARBA" id="ARBA00004141"/>
    </source>
</evidence>
<sequence>MATERIVLNDEAESKRKNTLSVLLGAAFLMATSAIGPGFLTQTAVFTEQMKMAFAFAILASILIDIVVQLNIWRILAVSGMRAQDVANKVIPGLGYFLAFAVATGGLVFNIGNVGGAAMGVNVLTGWPIPVGASLSALIAIFIFLRKEMGSAMDKFTQALGFVMIAMVIYMVFKTNPPVGAAIKEAFMPSSINWMIVLTLVGGTVGGYISFAGAHRIIDAGLTGQENLGSISKGSINAIAITGIMRFLLFLAILGVVMMGHKLDPANPPASAFQLGAGDIGYKIFGIILWAAGITSVIGASYTSISFLKTLFKSVGDHHRAWMIGFIVFSTLVLATIGRPVALLIFAGSINGLILPLALISVLLAANKKEIVGDYKHPMWMSLCGYVMAAFTMWMGVKSLSSIMKLFS</sequence>
<dbReference type="RefSeq" id="WP_085543740.1">
    <property type="nucleotide sequence ID" value="NZ_FXBB01000003.1"/>
</dbReference>
<evidence type="ECO:0000313" key="7">
    <source>
        <dbReference type="Proteomes" id="UP000193355"/>
    </source>
</evidence>
<evidence type="ECO:0000256" key="2">
    <source>
        <dbReference type="ARBA" id="ARBA00022692"/>
    </source>
</evidence>
<feature type="transmembrane region" description="Helical" evidence="5">
    <location>
        <begin position="52"/>
        <end position="73"/>
    </location>
</feature>
<evidence type="ECO:0000256" key="5">
    <source>
        <dbReference type="SAM" id="Phobius"/>
    </source>
</evidence>
<dbReference type="Pfam" id="PF01566">
    <property type="entry name" value="Nramp"/>
    <property type="match status" value="1"/>
</dbReference>
<evidence type="ECO:0000256" key="4">
    <source>
        <dbReference type="ARBA" id="ARBA00023136"/>
    </source>
</evidence>
<feature type="transmembrane region" description="Helical" evidence="5">
    <location>
        <begin position="280"/>
        <end position="308"/>
    </location>
</feature>
<dbReference type="PANTHER" id="PTHR11706">
    <property type="entry name" value="SOLUTE CARRIER PROTEIN FAMILY 11 MEMBER"/>
    <property type="match status" value="1"/>
</dbReference>
<accession>A0A1X7IK64</accession>
<feature type="transmembrane region" description="Helical" evidence="5">
    <location>
        <begin position="156"/>
        <end position="173"/>
    </location>
</feature>
<feature type="transmembrane region" description="Helical" evidence="5">
    <location>
        <begin position="124"/>
        <end position="144"/>
    </location>
</feature>
<protein>
    <submittedName>
        <fullName evidence="6">Mn2+ and Fe2+ transporters of the NRAMP family</fullName>
    </submittedName>
</protein>
<feature type="transmembrane region" description="Helical" evidence="5">
    <location>
        <begin position="20"/>
        <end position="40"/>
    </location>
</feature>
<dbReference type="GO" id="GO:0005886">
    <property type="term" value="C:plasma membrane"/>
    <property type="evidence" value="ECO:0007669"/>
    <property type="project" value="TreeGrafter"/>
</dbReference>
<dbReference type="STRING" id="561720.SAMN06275492_10315"/>
<keyword evidence="4 5" id="KW-0472">Membrane</keyword>
<dbReference type="InterPro" id="IPR001046">
    <property type="entry name" value="NRAMP_fam"/>
</dbReference>
<keyword evidence="7" id="KW-1185">Reference proteome</keyword>
<dbReference type="GO" id="GO:0034755">
    <property type="term" value="P:iron ion transmembrane transport"/>
    <property type="evidence" value="ECO:0007669"/>
    <property type="project" value="TreeGrafter"/>
</dbReference>
<keyword evidence="3 5" id="KW-1133">Transmembrane helix</keyword>
<feature type="transmembrane region" description="Helical" evidence="5">
    <location>
        <begin position="378"/>
        <end position="397"/>
    </location>
</feature>
<feature type="transmembrane region" description="Helical" evidence="5">
    <location>
        <begin position="343"/>
        <end position="366"/>
    </location>
</feature>
<feature type="transmembrane region" description="Helical" evidence="5">
    <location>
        <begin position="193"/>
        <end position="214"/>
    </location>
</feature>
<feature type="transmembrane region" description="Helical" evidence="5">
    <location>
        <begin position="94"/>
        <end position="112"/>
    </location>
</feature>
<dbReference type="GO" id="GO:0005384">
    <property type="term" value="F:manganese ion transmembrane transporter activity"/>
    <property type="evidence" value="ECO:0007669"/>
    <property type="project" value="TreeGrafter"/>
</dbReference>
<dbReference type="PANTHER" id="PTHR11706:SF2">
    <property type="entry name" value="TRANSPORTER PROTEIN"/>
    <property type="match status" value="1"/>
</dbReference>
<dbReference type="AlphaFoldDB" id="A0A1X7IK64"/>
<evidence type="ECO:0000313" key="6">
    <source>
        <dbReference type="EMBL" id="SMG15130.1"/>
    </source>
</evidence>
<gene>
    <name evidence="6" type="ORF">SAMN06275492_10315</name>
</gene>
<dbReference type="EMBL" id="FXBB01000003">
    <property type="protein sequence ID" value="SMG15130.1"/>
    <property type="molecule type" value="Genomic_DNA"/>
</dbReference>
<proteinExistence type="predicted"/>
<dbReference type="Proteomes" id="UP000193355">
    <property type="component" value="Unassembled WGS sequence"/>
</dbReference>
<feature type="transmembrane region" description="Helical" evidence="5">
    <location>
        <begin position="235"/>
        <end position="260"/>
    </location>
</feature>
<comment type="subcellular location">
    <subcellularLocation>
        <location evidence="1">Membrane</location>
        <topology evidence="1">Multi-pass membrane protein</topology>
    </subcellularLocation>
</comment>
<keyword evidence="2 5" id="KW-0812">Transmembrane</keyword>
<reference evidence="7" key="1">
    <citation type="submission" date="2017-04" db="EMBL/GenBank/DDBJ databases">
        <authorList>
            <person name="Varghese N."/>
            <person name="Submissions S."/>
        </authorList>
    </citation>
    <scope>NUCLEOTIDE SEQUENCE [LARGE SCALE GENOMIC DNA]</scope>
    <source>
        <strain evidence="7">USBA 82</strain>
    </source>
</reference>
<name>A0A1X7IK64_9BACT</name>
<dbReference type="OrthoDB" id="141480at2"/>
<organism evidence="6 7">
    <name type="scientific">Dethiosulfovibrio salsuginis</name>
    <dbReference type="NCBI Taxonomy" id="561720"/>
    <lineage>
        <taxon>Bacteria</taxon>
        <taxon>Thermotogati</taxon>
        <taxon>Synergistota</taxon>
        <taxon>Synergistia</taxon>
        <taxon>Synergistales</taxon>
        <taxon>Dethiosulfovibrionaceae</taxon>
        <taxon>Dethiosulfovibrio</taxon>
    </lineage>
</organism>
<dbReference type="GO" id="GO:0015086">
    <property type="term" value="F:cadmium ion transmembrane transporter activity"/>
    <property type="evidence" value="ECO:0007669"/>
    <property type="project" value="TreeGrafter"/>
</dbReference>